<evidence type="ECO:0000256" key="1">
    <source>
        <dbReference type="ARBA" id="ARBA00022603"/>
    </source>
</evidence>
<dbReference type="InterPro" id="IPR052190">
    <property type="entry name" value="Euk-Arch_PrmC-MTase"/>
</dbReference>
<keyword evidence="2 6" id="KW-0808">Transferase</keyword>
<organism evidence="6 7">
    <name type="scientific">Ancrocorticia populi</name>
    <dbReference type="NCBI Taxonomy" id="2175228"/>
    <lineage>
        <taxon>Bacteria</taxon>
        <taxon>Bacillati</taxon>
        <taxon>Actinomycetota</taxon>
        <taxon>Actinomycetes</taxon>
        <taxon>Actinomycetales</taxon>
        <taxon>Actinomycetaceae</taxon>
        <taxon>Ancrocorticia</taxon>
    </lineage>
</organism>
<feature type="domain" description="DUF7059" evidence="5">
    <location>
        <begin position="26"/>
        <end position="106"/>
    </location>
</feature>
<keyword evidence="3" id="KW-0949">S-adenosyl-L-methionine</keyword>
<sequence>MTSPQESPSLLLDDVLIGRLRADLAAAGWSASAIEGMLSPMARAALDRDQFVPAAMELESNAAPAAVLTRLFVLGEAVERSEADSALPQLTVAGAVALGLIRESAATEAAPIRATVSLRPHDEWWVASDLTQVQTGRAPREDYVLGIASASANLESLTLRDSVDSALDLGCGCGILSLGLTRHADRVVATDISERACAFTRFNALLNEAPIDVRQGSFFEPVAGERFDLITTNPPFVITPRAARSTGVLEYRDGGMDRDQLIPWIIRESIGHLAPGGTLQMLANWEVKGEESDWAARPSEWIKRAVEPAVETGQSVNAWLVQRDLLDISQYAEWWIRDGLGAQVTPAEWRAEYRRWIEDFTFAGTRFVGLGSLAIRVGSNTASSGATSTLNLCCEYLPEGKAADAFAVQTALDNLAVPEDWESQPFLCAPDVREVRYFVPGSGNPELIRITQGRAGGRERSVTSAVAALIGVSDGEIAPAQVIPAIAQLLEQDEESVRAEIAGALPELLRSGVLVLV</sequence>
<reference evidence="7" key="1">
    <citation type="submission" date="2018-05" db="EMBL/GenBank/DDBJ databases">
        <authorList>
            <person name="Li Y."/>
        </authorList>
    </citation>
    <scope>NUCLEOTIDE SEQUENCE [LARGE SCALE GENOMIC DNA]</scope>
    <source>
        <strain evidence="7">sk1b4</strain>
    </source>
</reference>
<evidence type="ECO:0000259" key="4">
    <source>
        <dbReference type="Pfam" id="PF05175"/>
    </source>
</evidence>
<keyword evidence="1 6" id="KW-0489">Methyltransferase</keyword>
<dbReference type="PANTHER" id="PTHR45875:SF1">
    <property type="entry name" value="METHYLTRANSFERASE N6AMT1"/>
    <property type="match status" value="1"/>
</dbReference>
<proteinExistence type="predicted"/>
<dbReference type="CDD" id="cd02440">
    <property type="entry name" value="AdoMet_MTases"/>
    <property type="match status" value="1"/>
</dbReference>
<dbReference type="Pfam" id="PF23186">
    <property type="entry name" value="DUF7059"/>
    <property type="match status" value="1"/>
</dbReference>
<evidence type="ECO:0000256" key="3">
    <source>
        <dbReference type="ARBA" id="ARBA00022691"/>
    </source>
</evidence>
<dbReference type="Proteomes" id="UP000245283">
    <property type="component" value="Unassembled WGS sequence"/>
</dbReference>
<dbReference type="OrthoDB" id="129465at2"/>
<evidence type="ECO:0000313" key="6">
    <source>
        <dbReference type="EMBL" id="PWF26135.1"/>
    </source>
</evidence>
<dbReference type="AlphaFoldDB" id="A0A2V1K4D1"/>
<evidence type="ECO:0000313" key="7">
    <source>
        <dbReference type="Proteomes" id="UP000245283"/>
    </source>
</evidence>
<dbReference type="GO" id="GO:0008757">
    <property type="term" value="F:S-adenosylmethionine-dependent methyltransferase activity"/>
    <property type="evidence" value="ECO:0007669"/>
    <property type="project" value="TreeGrafter"/>
</dbReference>
<dbReference type="RefSeq" id="WP_109093962.1">
    <property type="nucleotide sequence ID" value="NZ_QETB01000004.1"/>
</dbReference>
<dbReference type="GO" id="GO:0008276">
    <property type="term" value="F:protein methyltransferase activity"/>
    <property type="evidence" value="ECO:0007669"/>
    <property type="project" value="TreeGrafter"/>
</dbReference>
<feature type="domain" description="Methyltransferase small" evidence="4">
    <location>
        <begin position="162"/>
        <end position="288"/>
    </location>
</feature>
<name>A0A2V1K4D1_9ACTO</name>
<dbReference type="InterPro" id="IPR029063">
    <property type="entry name" value="SAM-dependent_MTases_sf"/>
</dbReference>
<protein>
    <submittedName>
        <fullName evidence="6">SAM-dependent methyltransferase</fullName>
    </submittedName>
</protein>
<dbReference type="PANTHER" id="PTHR45875">
    <property type="entry name" value="METHYLTRANSFERASE N6AMT1"/>
    <property type="match status" value="1"/>
</dbReference>
<evidence type="ECO:0000259" key="5">
    <source>
        <dbReference type="Pfam" id="PF23186"/>
    </source>
</evidence>
<dbReference type="SUPFAM" id="SSF53335">
    <property type="entry name" value="S-adenosyl-L-methionine-dependent methyltransferases"/>
    <property type="match status" value="1"/>
</dbReference>
<dbReference type="Gene3D" id="3.40.50.150">
    <property type="entry name" value="Vaccinia Virus protein VP39"/>
    <property type="match status" value="1"/>
</dbReference>
<dbReference type="InterPro" id="IPR055487">
    <property type="entry name" value="DUF7059"/>
</dbReference>
<keyword evidence="7" id="KW-1185">Reference proteome</keyword>
<dbReference type="InterPro" id="IPR007848">
    <property type="entry name" value="Small_mtfrase_dom"/>
</dbReference>
<dbReference type="GO" id="GO:0035657">
    <property type="term" value="C:eRF1 methyltransferase complex"/>
    <property type="evidence" value="ECO:0007669"/>
    <property type="project" value="TreeGrafter"/>
</dbReference>
<comment type="caution">
    <text evidence="6">The sequence shown here is derived from an EMBL/GenBank/DDBJ whole genome shotgun (WGS) entry which is preliminary data.</text>
</comment>
<dbReference type="EMBL" id="QETB01000004">
    <property type="protein sequence ID" value="PWF26135.1"/>
    <property type="molecule type" value="Genomic_DNA"/>
</dbReference>
<dbReference type="Pfam" id="PF05175">
    <property type="entry name" value="MTS"/>
    <property type="match status" value="1"/>
</dbReference>
<dbReference type="GO" id="GO:0032259">
    <property type="term" value="P:methylation"/>
    <property type="evidence" value="ECO:0007669"/>
    <property type="project" value="UniProtKB-KW"/>
</dbReference>
<evidence type="ECO:0000256" key="2">
    <source>
        <dbReference type="ARBA" id="ARBA00022679"/>
    </source>
</evidence>
<accession>A0A2V1K4D1</accession>
<gene>
    <name evidence="6" type="ORF">DD236_08625</name>
</gene>